<dbReference type="EMBL" id="MU006238">
    <property type="protein sequence ID" value="KAF2821216.1"/>
    <property type="molecule type" value="Genomic_DNA"/>
</dbReference>
<organism evidence="2 3">
    <name type="scientific">Ophiobolus disseminans</name>
    <dbReference type="NCBI Taxonomy" id="1469910"/>
    <lineage>
        <taxon>Eukaryota</taxon>
        <taxon>Fungi</taxon>
        <taxon>Dikarya</taxon>
        <taxon>Ascomycota</taxon>
        <taxon>Pezizomycotina</taxon>
        <taxon>Dothideomycetes</taxon>
        <taxon>Pleosporomycetidae</taxon>
        <taxon>Pleosporales</taxon>
        <taxon>Pleosporineae</taxon>
        <taxon>Phaeosphaeriaceae</taxon>
        <taxon>Ophiobolus</taxon>
    </lineage>
</organism>
<evidence type="ECO:0000313" key="2">
    <source>
        <dbReference type="EMBL" id="KAF2821216.1"/>
    </source>
</evidence>
<proteinExistence type="predicted"/>
<evidence type="ECO:0000313" key="3">
    <source>
        <dbReference type="Proteomes" id="UP000799424"/>
    </source>
</evidence>
<feature type="region of interest" description="Disordered" evidence="1">
    <location>
        <begin position="84"/>
        <end position="110"/>
    </location>
</feature>
<reference evidence="2" key="1">
    <citation type="journal article" date="2020" name="Stud. Mycol.">
        <title>101 Dothideomycetes genomes: a test case for predicting lifestyles and emergence of pathogens.</title>
        <authorList>
            <person name="Haridas S."/>
            <person name="Albert R."/>
            <person name="Binder M."/>
            <person name="Bloem J."/>
            <person name="Labutti K."/>
            <person name="Salamov A."/>
            <person name="Andreopoulos B."/>
            <person name="Baker S."/>
            <person name="Barry K."/>
            <person name="Bills G."/>
            <person name="Bluhm B."/>
            <person name="Cannon C."/>
            <person name="Castanera R."/>
            <person name="Culley D."/>
            <person name="Daum C."/>
            <person name="Ezra D."/>
            <person name="Gonzalez J."/>
            <person name="Henrissat B."/>
            <person name="Kuo A."/>
            <person name="Liang C."/>
            <person name="Lipzen A."/>
            <person name="Lutzoni F."/>
            <person name="Magnuson J."/>
            <person name="Mondo S."/>
            <person name="Nolan M."/>
            <person name="Ohm R."/>
            <person name="Pangilinan J."/>
            <person name="Park H.-J."/>
            <person name="Ramirez L."/>
            <person name="Alfaro M."/>
            <person name="Sun H."/>
            <person name="Tritt A."/>
            <person name="Yoshinaga Y."/>
            <person name="Zwiers L.-H."/>
            <person name="Turgeon B."/>
            <person name="Goodwin S."/>
            <person name="Spatafora J."/>
            <person name="Crous P."/>
            <person name="Grigoriev I."/>
        </authorList>
    </citation>
    <scope>NUCLEOTIDE SEQUENCE</scope>
    <source>
        <strain evidence="2">CBS 113818</strain>
    </source>
</reference>
<evidence type="ECO:0000256" key="1">
    <source>
        <dbReference type="SAM" id="MobiDB-lite"/>
    </source>
</evidence>
<name>A0A6A6ZJQ1_9PLEO</name>
<feature type="compositionally biased region" description="Basic and acidic residues" evidence="1">
    <location>
        <begin position="252"/>
        <end position="266"/>
    </location>
</feature>
<keyword evidence="3" id="KW-1185">Reference proteome</keyword>
<dbReference type="OrthoDB" id="3801416at2759"/>
<feature type="region of interest" description="Disordered" evidence="1">
    <location>
        <begin position="39"/>
        <end position="62"/>
    </location>
</feature>
<gene>
    <name evidence="2" type="ORF">CC86DRAFT_386747</name>
</gene>
<feature type="region of interest" description="Disordered" evidence="1">
    <location>
        <begin position="231"/>
        <end position="279"/>
    </location>
</feature>
<sequence>MDYNNQKNVAEHPRQPIENRLPVLAAPRLSVHLLSEQASGDRLGDGDDVGMADESPSQNVAANISVAPRNTARLDEGSHLQIDYGFEDRSNGNASVPNEGAGSSPSIDNRTDEERMQLIEECLEYTHSCRVNNDNPRMNRRFQVPVTFPVSQLLLVLRNATRNGLAGLIWASPNEECYEVGSRPPPEYDGYPFATIGPPQWWVGKSAAEIKAGPLADDRAIRDAQAVLRHKEKRQVGSENCRNKKGNSVSRSRIENKLEAGLRRQEANLPMCDSDGEDG</sequence>
<dbReference type="Proteomes" id="UP000799424">
    <property type="component" value="Unassembled WGS sequence"/>
</dbReference>
<accession>A0A6A6ZJQ1</accession>
<dbReference type="AlphaFoldDB" id="A0A6A6ZJQ1"/>
<protein>
    <submittedName>
        <fullName evidence="2">Uncharacterized protein</fullName>
    </submittedName>
</protein>
<feature type="compositionally biased region" description="Polar residues" evidence="1">
    <location>
        <begin position="91"/>
        <end position="108"/>
    </location>
</feature>